<evidence type="ECO:0000256" key="2">
    <source>
        <dbReference type="ARBA" id="ARBA00022490"/>
    </source>
</evidence>
<reference evidence="11 12" key="1">
    <citation type="submission" date="2024-04" db="EMBL/GenBank/DDBJ databases">
        <authorList>
            <consortium name="Genoscope - CEA"/>
            <person name="William W."/>
        </authorList>
    </citation>
    <scope>NUCLEOTIDE SEQUENCE [LARGE SCALE GENOMIC DNA]</scope>
</reference>
<evidence type="ECO:0000313" key="12">
    <source>
        <dbReference type="Proteomes" id="UP001497497"/>
    </source>
</evidence>
<dbReference type="EMBL" id="CAXITT010000459">
    <property type="protein sequence ID" value="CAL1541905.1"/>
    <property type="molecule type" value="Genomic_DNA"/>
</dbReference>
<organism evidence="11 12">
    <name type="scientific">Lymnaea stagnalis</name>
    <name type="common">Great pond snail</name>
    <name type="synonym">Helix stagnalis</name>
    <dbReference type="NCBI Taxonomy" id="6523"/>
    <lineage>
        <taxon>Eukaryota</taxon>
        <taxon>Metazoa</taxon>
        <taxon>Spiralia</taxon>
        <taxon>Lophotrochozoa</taxon>
        <taxon>Mollusca</taxon>
        <taxon>Gastropoda</taxon>
        <taxon>Heterobranchia</taxon>
        <taxon>Euthyneura</taxon>
        <taxon>Panpulmonata</taxon>
        <taxon>Hygrophila</taxon>
        <taxon>Lymnaeoidea</taxon>
        <taxon>Lymnaeidae</taxon>
        <taxon>Lymnaea</taxon>
    </lineage>
</organism>
<keyword evidence="5" id="KW-0206">Cytoskeleton</keyword>
<feature type="compositionally biased region" description="Polar residues" evidence="8">
    <location>
        <begin position="1519"/>
        <end position="1537"/>
    </location>
</feature>
<dbReference type="GO" id="GO:0007026">
    <property type="term" value="P:negative regulation of microtubule depolymerization"/>
    <property type="evidence" value="ECO:0007669"/>
    <property type="project" value="TreeGrafter"/>
</dbReference>
<feature type="compositionally biased region" description="Polar residues" evidence="8">
    <location>
        <begin position="341"/>
        <end position="352"/>
    </location>
</feature>
<comment type="caution">
    <text evidence="11">The sequence shown here is derived from an EMBL/GenBank/DDBJ whole genome shotgun (WGS) entry which is preliminary data.</text>
</comment>
<evidence type="ECO:0000256" key="7">
    <source>
        <dbReference type="SAM" id="Coils"/>
    </source>
</evidence>
<feature type="region of interest" description="Disordered" evidence="8">
    <location>
        <begin position="631"/>
        <end position="686"/>
    </location>
</feature>
<dbReference type="InterPro" id="IPR014797">
    <property type="entry name" value="CKK_CAMSAP"/>
</dbReference>
<comment type="subcellular location">
    <subcellularLocation>
        <location evidence="1">Cytoplasm</location>
        <location evidence="1">Cytoskeleton</location>
    </subcellularLocation>
</comment>
<feature type="compositionally biased region" description="Basic and acidic residues" evidence="8">
    <location>
        <begin position="491"/>
        <end position="509"/>
    </location>
</feature>
<feature type="compositionally biased region" description="Basic and acidic residues" evidence="8">
    <location>
        <begin position="657"/>
        <end position="673"/>
    </location>
</feature>
<gene>
    <name evidence="11" type="ORF">GSLYS_00015511001</name>
</gene>
<dbReference type="FunFam" id="3.10.20.360:FF:000002">
    <property type="entry name" value="Patronin, isoform M"/>
    <property type="match status" value="1"/>
</dbReference>
<dbReference type="InterPro" id="IPR032940">
    <property type="entry name" value="CAMSAP"/>
</dbReference>
<feature type="compositionally biased region" description="Polar residues" evidence="8">
    <location>
        <begin position="312"/>
        <end position="326"/>
    </location>
</feature>
<dbReference type="PROSITE" id="PS50021">
    <property type="entry name" value="CH"/>
    <property type="match status" value="1"/>
</dbReference>
<keyword evidence="2" id="KW-0963">Cytoplasm</keyword>
<protein>
    <submittedName>
        <fullName evidence="11">Uncharacterized protein</fullName>
    </submittedName>
</protein>
<dbReference type="PANTHER" id="PTHR21595">
    <property type="entry name" value="PATRONIN"/>
    <property type="match status" value="1"/>
</dbReference>
<evidence type="ECO:0000259" key="10">
    <source>
        <dbReference type="PROSITE" id="PS51508"/>
    </source>
</evidence>
<feature type="coiled-coil region" evidence="7">
    <location>
        <begin position="1074"/>
        <end position="1108"/>
    </location>
</feature>
<feature type="compositionally biased region" description="Polar residues" evidence="8">
    <location>
        <begin position="1045"/>
        <end position="1065"/>
    </location>
</feature>
<keyword evidence="12" id="KW-1185">Reference proteome</keyword>
<feature type="compositionally biased region" description="Polar residues" evidence="8">
    <location>
        <begin position="1490"/>
        <end position="1501"/>
    </location>
</feature>
<evidence type="ECO:0000256" key="3">
    <source>
        <dbReference type="ARBA" id="ARBA00022701"/>
    </source>
</evidence>
<dbReference type="InterPro" id="IPR001715">
    <property type="entry name" value="CH_dom"/>
</dbReference>
<feature type="compositionally biased region" description="Polar residues" evidence="8">
    <location>
        <begin position="929"/>
        <end position="948"/>
    </location>
</feature>
<evidence type="ECO:0000313" key="11">
    <source>
        <dbReference type="EMBL" id="CAL1541905.1"/>
    </source>
</evidence>
<feature type="domain" description="Calponin-homology (CH)" evidence="9">
    <location>
        <begin position="104"/>
        <end position="252"/>
    </location>
</feature>
<feature type="region of interest" description="Disordered" evidence="8">
    <location>
        <begin position="1338"/>
        <end position="1462"/>
    </location>
</feature>
<feature type="region of interest" description="Disordered" evidence="8">
    <location>
        <begin position="312"/>
        <end position="403"/>
    </location>
</feature>
<dbReference type="InterPro" id="IPR031372">
    <property type="entry name" value="CAMSAP_CC1"/>
</dbReference>
<name>A0AAV2IBF1_LYMST</name>
<feature type="coiled-coil region" evidence="7">
    <location>
        <begin position="812"/>
        <end position="846"/>
    </location>
</feature>
<evidence type="ECO:0000256" key="5">
    <source>
        <dbReference type="ARBA" id="ARBA00023212"/>
    </source>
</evidence>
<dbReference type="GO" id="GO:0005516">
    <property type="term" value="F:calmodulin binding"/>
    <property type="evidence" value="ECO:0007669"/>
    <property type="project" value="InterPro"/>
</dbReference>
<feature type="compositionally biased region" description="Polar residues" evidence="8">
    <location>
        <begin position="967"/>
        <end position="977"/>
    </location>
</feature>
<evidence type="ECO:0000256" key="4">
    <source>
        <dbReference type="ARBA" id="ARBA00023054"/>
    </source>
</evidence>
<evidence type="ECO:0000256" key="1">
    <source>
        <dbReference type="ARBA" id="ARBA00004245"/>
    </source>
</evidence>
<feature type="region of interest" description="Disordered" evidence="8">
    <location>
        <begin position="1490"/>
        <end position="1509"/>
    </location>
</feature>
<dbReference type="GO" id="GO:0031175">
    <property type="term" value="P:neuron projection development"/>
    <property type="evidence" value="ECO:0007669"/>
    <property type="project" value="InterPro"/>
</dbReference>
<evidence type="ECO:0000259" key="9">
    <source>
        <dbReference type="PROSITE" id="PS50021"/>
    </source>
</evidence>
<dbReference type="PROSITE" id="PS51508">
    <property type="entry name" value="CKK"/>
    <property type="match status" value="1"/>
</dbReference>
<feature type="compositionally biased region" description="Basic and acidic residues" evidence="8">
    <location>
        <begin position="1243"/>
        <end position="1257"/>
    </location>
</feature>
<feature type="region of interest" description="Disordered" evidence="8">
    <location>
        <begin position="1130"/>
        <end position="1213"/>
    </location>
</feature>
<feature type="compositionally biased region" description="Acidic residues" evidence="8">
    <location>
        <begin position="863"/>
        <end position="872"/>
    </location>
</feature>
<dbReference type="SUPFAM" id="SSF50346">
    <property type="entry name" value="PRC-barrel domain"/>
    <property type="match status" value="1"/>
</dbReference>
<keyword evidence="3 6" id="KW-0493">Microtubule</keyword>
<feature type="region of interest" description="Disordered" evidence="8">
    <location>
        <begin position="424"/>
        <end position="569"/>
    </location>
</feature>
<dbReference type="SMART" id="SM01051">
    <property type="entry name" value="CAMSAP_CKK"/>
    <property type="match status" value="1"/>
</dbReference>
<dbReference type="CDD" id="cd22265">
    <property type="entry name" value="UDM1_RNF168"/>
    <property type="match status" value="1"/>
</dbReference>
<dbReference type="Pfam" id="PF17095">
    <property type="entry name" value="CAMSAP_CC1"/>
    <property type="match status" value="1"/>
</dbReference>
<comment type="domain">
    <text evidence="6">The CKK domain binds microtubules.</text>
</comment>
<feature type="compositionally biased region" description="Low complexity" evidence="8">
    <location>
        <begin position="539"/>
        <end position="559"/>
    </location>
</feature>
<comment type="similarity">
    <text evidence="6">Belongs to the CAMSAP1 family.</text>
</comment>
<dbReference type="GO" id="GO:0036449">
    <property type="term" value="C:microtubule minus-end"/>
    <property type="evidence" value="ECO:0007669"/>
    <property type="project" value="TreeGrafter"/>
</dbReference>
<dbReference type="InterPro" id="IPR058042">
    <property type="entry name" value="CAMSAP_N"/>
</dbReference>
<evidence type="ECO:0000256" key="6">
    <source>
        <dbReference type="PROSITE-ProRule" id="PRU00841"/>
    </source>
</evidence>
<dbReference type="InterPro" id="IPR038209">
    <property type="entry name" value="CKK_dom_sf"/>
</dbReference>
<feature type="compositionally biased region" description="Polar residues" evidence="8">
    <location>
        <begin position="906"/>
        <end position="917"/>
    </location>
</feature>
<feature type="compositionally biased region" description="Basic and acidic residues" evidence="8">
    <location>
        <begin position="380"/>
        <end position="399"/>
    </location>
</feature>
<keyword evidence="4 7" id="KW-0175">Coiled coil</keyword>
<dbReference type="Gene3D" id="3.10.20.360">
    <property type="entry name" value="CKK domain"/>
    <property type="match status" value="1"/>
</dbReference>
<dbReference type="GO" id="GO:0031122">
    <property type="term" value="P:cytoplasmic microtubule organization"/>
    <property type="evidence" value="ECO:0007669"/>
    <property type="project" value="TreeGrafter"/>
</dbReference>
<dbReference type="GO" id="GO:0030507">
    <property type="term" value="F:spectrin binding"/>
    <property type="evidence" value="ECO:0007669"/>
    <property type="project" value="InterPro"/>
</dbReference>
<dbReference type="InterPro" id="IPR036872">
    <property type="entry name" value="CH_dom_sf"/>
</dbReference>
<feature type="compositionally biased region" description="Polar residues" evidence="8">
    <location>
        <begin position="785"/>
        <end position="794"/>
    </location>
</feature>
<feature type="region of interest" description="Disordered" evidence="8">
    <location>
        <begin position="768"/>
        <end position="797"/>
    </location>
</feature>
<dbReference type="Pfam" id="PF08683">
    <property type="entry name" value="CAMSAP_CKK"/>
    <property type="match status" value="1"/>
</dbReference>
<feature type="region of interest" description="Disordered" evidence="8">
    <location>
        <begin position="860"/>
        <end position="977"/>
    </location>
</feature>
<dbReference type="PANTHER" id="PTHR21595:SF0">
    <property type="entry name" value="PATRONIN"/>
    <property type="match status" value="1"/>
</dbReference>
<feature type="compositionally biased region" description="Polar residues" evidence="8">
    <location>
        <begin position="525"/>
        <end position="535"/>
    </location>
</feature>
<dbReference type="GO" id="GO:0051011">
    <property type="term" value="F:microtubule minus-end binding"/>
    <property type="evidence" value="ECO:0007669"/>
    <property type="project" value="TreeGrafter"/>
</dbReference>
<feature type="region of interest" description="Disordered" evidence="8">
    <location>
        <begin position="1243"/>
        <end position="1288"/>
    </location>
</feature>
<feature type="region of interest" description="Disordered" evidence="8">
    <location>
        <begin position="1516"/>
        <end position="1545"/>
    </location>
</feature>
<feature type="region of interest" description="Disordered" evidence="8">
    <location>
        <begin position="1021"/>
        <end position="1067"/>
    </location>
</feature>
<accession>A0AAV2IBF1</accession>
<feature type="compositionally biased region" description="Basic and acidic residues" evidence="8">
    <location>
        <begin position="1338"/>
        <end position="1383"/>
    </location>
</feature>
<dbReference type="Pfam" id="PF11971">
    <property type="entry name" value="CAMSAP_CH"/>
    <property type="match status" value="1"/>
</dbReference>
<proteinExistence type="inferred from homology"/>
<dbReference type="Proteomes" id="UP001497497">
    <property type="component" value="Unassembled WGS sequence"/>
</dbReference>
<feature type="domain" description="CKK" evidence="10">
    <location>
        <begin position="1542"/>
        <end position="1676"/>
    </location>
</feature>
<dbReference type="InterPro" id="IPR022613">
    <property type="entry name" value="CH_CAMSAP_2"/>
</dbReference>
<evidence type="ECO:0000256" key="8">
    <source>
        <dbReference type="SAM" id="MobiDB-lite"/>
    </source>
</evidence>
<sequence length="1676" mass="182345">MVNYMSSSELYCQACSNMFPDTHAQWQGHWSIIQVLSRKGIYISDETSVTETVLVQTAPFRLKAHLALIDALMRAYIAEVASVEKVVKAVKRVTTFPASSELPSAPEEALKFWINKICTVLGSAGVDMVANGESAVESGHKVSSRLVKPVPTREPVQVPLLEDLMRDIGDGTSVAAVIAYYRPNLVNIKDLCLKDSIGIADSLYNLRQIGEFCRNHLPWKCFMVTYEDLLYTHEVMKVNILTFLADLFYYFEGLGGQVSETSSALIAAKEKIDAMPAAGRRTPLSGVANVPISSVTKKSFQRLPFEDTASNLGMNRTSAISPSSHQPLLPRRSGGRRSFTQEDGQTSSSPPTNRKGRRTLSLSSPQERETVHKSVLAWQDDQKIHSRSDDKRQSGEHQQGRGSLLANVSIDSTLNQSTNAENLSLDLSELDTPRLSKGSASDPNHPDYMELESVTSGRPSRFASPQEPTDRLTNRTPTNRLEPLTPAVLRPTKERDTNLSKAEERGDRLQRKKQVHSPSHPFPPSQRSTQQPSGRSSSEDLAVSLSSSSSETTVSSLPSGESPTPHLIGQVPLHRPFEAFTVGTGISQQYEESPPNSVRSNAISTAGSYTVANSVSSQAARAAGIPIVSDSNDMTSLVDTSAGDRSREGSVASSGEYSDHESQKIHQDHKLRESGTPMTVRGNNNNGMKPAMIIADGLGSGTNSGTGEGGSVFIKLPPSSNTTNFAELKRLKDKLGYKIDKVDNSALIYMQSCSQGGPYDKMAAGDLKTTLGGSSQGQGHLVPDKTNQAGLTSPSPVPEVAVPQTNGAEPASSDLQQLRLKLEQKRREIERKKHRQEAQQTKMRQRLGKAAFMRVVSKHLEGGEEEEAAEYEETSRQDALAATSTQAQIQARLGHPMQRLPLGHTARSQPVSGNAMPQGTLGPLIPPDTSAQRFTDWTSVSKSNQTLTPRPGNLDEQQSPGVVDPGTDSQKSGNKAFSREGIQQTIDNVKNKWFNSNSDLVTGGGFSEEDAGSYRVSGNELVGGASARTDSRESSQSPHMGRPSYANSPVPGQNASPQVRDTSSPRPIKVEPEYQEYDSSLDKLNNSLTELQGEIMRLSLQHEQLKAAQSPVSGQPVGFDPRLGEALQAIGSPSMGASPAAPRPIQGIPQQAPYVHGSMVRSQQQSGMSNSFSADVSASPLMNTSQQQQPLTIGSGAMTDSNSSGLSRSGHEARPGLVLSDEAHDQSEMDSSSEGFFIAYAEDTPKRPKPKLSDQRGRGVSPSPQSRQTPVIPLVSGQDDQAGASKGSGLVTLEPQLGLADDGSPSIGFVIKDQEALSKEQEYEDEMQKKKIKLMEMQRKRKEEQEKRRLEKEAEMAKKAEEKMYKEEEQERKKAEDKARREVIFQQYLQKKQEDEEVTPTKVKVKKRDSSSGGKPRPKSMFVKSKAMTPEPGALGGMDSGSSSQEDLIGRDASGGRTTPGVMSAMRSTYHFRLPQPTRIRKAVSCNTLQQGASNGAQGPSTYRRPPSPDLYRIKQQRQRGNSQDSGSETGSGSNPGSDYAGPKLFVKPSAKSNRHIIVNAISHCCLAGSVNTDMKNKVLEELSKCEANHFLILFRDAGCQYKGLFIFYPETEEAFKVHGVGPKHITNKMCEKFYKYNSGAKSFMEITSTKHLSVSVDAVVLQGTVWKTGKVVVKR</sequence>
<dbReference type="Pfam" id="PF25532">
    <property type="entry name" value="CH_CAMSAP2_N"/>
    <property type="match status" value="1"/>
</dbReference>
<feature type="compositionally biased region" description="Polar residues" evidence="8">
    <location>
        <begin position="1160"/>
        <end position="1207"/>
    </location>
</feature>
<dbReference type="InterPro" id="IPR011033">
    <property type="entry name" value="PRC_barrel-like_sf"/>
</dbReference>
<dbReference type="SUPFAM" id="SSF47576">
    <property type="entry name" value="Calponin-homology domain, CH-domain"/>
    <property type="match status" value="1"/>
</dbReference>